<feature type="binding site" evidence="12">
    <location>
        <position position="428"/>
    </location>
    <ligand>
        <name>Zn(2+)</name>
        <dbReference type="ChEBI" id="CHEBI:29105"/>
        <label>1</label>
    </ligand>
</feature>
<dbReference type="CDD" id="cd17929">
    <property type="entry name" value="DEXHc_priA"/>
    <property type="match status" value="1"/>
</dbReference>
<dbReference type="RefSeq" id="WP_086300937.1">
    <property type="nucleotide sequence ID" value="NZ_CP132380.1"/>
</dbReference>
<keyword evidence="2 12" id="KW-0235">DNA replication</keyword>
<dbReference type="EMBL" id="NART01000006">
    <property type="protein sequence ID" value="OTQ11348.1"/>
    <property type="molecule type" value="Genomic_DNA"/>
</dbReference>
<dbReference type="HAMAP" id="MF_00983">
    <property type="entry name" value="PriA"/>
    <property type="match status" value="1"/>
</dbReference>
<evidence type="ECO:0000256" key="10">
    <source>
        <dbReference type="ARBA" id="ARBA00023235"/>
    </source>
</evidence>
<dbReference type="GO" id="GO:0003677">
    <property type="term" value="F:DNA binding"/>
    <property type="evidence" value="ECO:0007669"/>
    <property type="project" value="UniProtKB-UniRule"/>
</dbReference>
<dbReference type="PANTHER" id="PTHR30580:SF0">
    <property type="entry name" value="PRIMOSOMAL PROTEIN N"/>
    <property type="match status" value="1"/>
</dbReference>
<dbReference type="GO" id="GO:0006302">
    <property type="term" value="P:double-strand break repair"/>
    <property type="evidence" value="ECO:0007669"/>
    <property type="project" value="InterPro"/>
</dbReference>
<dbReference type="PANTHER" id="PTHR30580">
    <property type="entry name" value="PRIMOSOMAL PROTEIN N"/>
    <property type="match status" value="1"/>
</dbReference>
<keyword evidence="1 12" id="KW-0639">Primosome</keyword>
<evidence type="ECO:0000313" key="16">
    <source>
        <dbReference type="EMBL" id="OTQ11348.1"/>
    </source>
</evidence>
<keyword evidence="17" id="KW-1185">Reference proteome</keyword>
<feature type="binding site" evidence="12">
    <location>
        <position position="458"/>
    </location>
    <ligand>
        <name>Zn(2+)</name>
        <dbReference type="ChEBI" id="CHEBI:29105"/>
        <label>2</label>
    </ligand>
</feature>
<dbReference type="GO" id="GO:0008270">
    <property type="term" value="F:zinc ion binding"/>
    <property type="evidence" value="ECO:0007669"/>
    <property type="project" value="UniProtKB-UniRule"/>
</dbReference>
<dbReference type="InterPro" id="IPR014001">
    <property type="entry name" value="Helicase_ATP-bd"/>
</dbReference>
<dbReference type="GO" id="GO:0006270">
    <property type="term" value="P:DNA replication initiation"/>
    <property type="evidence" value="ECO:0007669"/>
    <property type="project" value="TreeGrafter"/>
</dbReference>
<evidence type="ECO:0000256" key="4">
    <source>
        <dbReference type="ARBA" id="ARBA00022741"/>
    </source>
</evidence>
<feature type="binding site" evidence="12">
    <location>
        <position position="468"/>
    </location>
    <ligand>
        <name>Zn(2+)</name>
        <dbReference type="ChEBI" id="CHEBI:29105"/>
        <label>1</label>
    </ligand>
</feature>
<organism evidence="15 18">
    <name type="scientific">Gilliamella apicola</name>
    <dbReference type="NCBI Taxonomy" id="1196095"/>
    <lineage>
        <taxon>Bacteria</taxon>
        <taxon>Pseudomonadati</taxon>
        <taxon>Pseudomonadota</taxon>
        <taxon>Gammaproteobacteria</taxon>
        <taxon>Orbales</taxon>
        <taxon>Orbaceae</taxon>
        <taxon>Gilliamella</taxon>
    </lineage>
</organism>
<evidence type="ECO:0000256" key="8">
    <source>
        <dbReference type="ARBA" id="ARBA00022840"/>
    </source>
</evidence>
<keyword evidence="7 12" id="KW-0862">Zinc</keyword>
<comment type="cofactor">
    <cofactor evidence="12">
        <name>Zn(2+)</name>
        <dbReference type="ChEBI" id="CHEBI:29105"/>
    </cofactor>
    <text evidence="12">Binds 2 zinc ions per subunit.</text>
</comment>
<dbReference type="SMART" id="SM00487">
    <property type="entry name" value="DEXDc"/>
    <property type="match status" value="1"/>
</dbReference>
<dbReference type="Pfam" id="PF18319">
    <property type="entry name" value="Zn_ribbon_PriA"/>
    <property type="match status" value="1"/>
</dbReference>
<dbReference type="CDD" id="cd18804">
    <property type="entry name" value="SF2_C_priA"/>
    <property type="match status" value="1"/>
</dbReference>
<dbReference type="FunFam" id="3.40.50.300:FF:000489">
    <property type="entry name" value="Primosome assembly protein PriA"/>
    <property type="match status" value="1"/>
</dbReference>
<dbReference type="EMBL" id="NARP01000016">
    <property type="protein sequence ID" value="OTP99477.1"/>
    <property type="molecule type" value="Genomic_DNA"/>
</dbReference>
<dbReference type="PROSITE" id="PS51194">
    <property type="entry name" value="HELICASE_CTER"/>
    <property type="match status" value="1"/>
</dbReference>
<dbReference type="InterPro" id="IPR005259">
    <property type="entry name" value="PriA"/>
</dbReference>
<dbReference type="GO" id="GO:0006269">
    <property type="term" value="P:DNA replication, synthesis of primer"/>
    <property type="evidence" value="ECO:0007669"/>
    <property type="project" value="UniProtKB-KW"/>
</dbReference>
<comment type="catalytic activity">
    <reaction evidence="11 12">
        <text>ATP + H2O = ADP + phosphate + H(+)</text>
        <dbReference type="Rhea" id="RHEA:13065"/>
        <dbReference type="ChEBI" id="CHEBI:15377"/>
        <dbReference type="ChEBI" id="CHEBI:15378"/>
        <dbReference type="ChEBI" id="CHEBI:30616"/>
        <dbReference type="ChEBI" id="CHEBI:43474"/>
        <dbReference type="ChEBI" id="CHEBI:456216"/>
        <dbReference type="EC" id="5.6.2.4"/>
    </reaction>
</comment>
<keyword evidence="5 12" id="KW-0378">Hydrolase</keyword>
<evidence type="ECO:0000256" key="9">
    <source>
        <dbReference type="ARBA" id="ARBA00023125"/>
    </source>
</evidence>
<keyword evidence="4 12" id="KW-0547">Nucleotide-binding</keyword>
<dbReference type="GO" id="GO:0006310">
    <property type="term" value="P:DNA recombination"/>
    <property type="evidence" value="ECO:0007669"/>
    <property type="project" value="InterPro"/>
</dbReference>
<comment type="similarity">
    <text evidence="12">Belongs to the helicase family. PriA subfamily.</text>
</comment>
<dbReference type="InterPro" id="IPR041236">
    <property type="entry name" value="PriA_C"/>
</dbReference>
<evidence type="ECO:0000256" key="5">
    <source>
        <dbReference type="ARBA" id="ARBA00022801"/>
    </source>
</evidence>
<dbReference type="NCBIfam" id="NF004067">
    <property type="entry name" value="PRK05580.1-4"/>
    <property type="match status" value="1"/>
</dbReference>
<protein>
    <recommendedName>
        <fullName evidence="12">Replication restart protein PriA</fullName>
    </recommendedName>
    <alternativeName>
        <fullName evidence="12">ATP-dependent DNA helicase PriA</fullName>
        <ecNumber evidence="12">5.6.2.4</ecNumber>
    </alternativeName>
    <alternativeName>
        <fullName evidence="12">DNA 3'-5' helicase PriA</fullName>
    </alternativeName>
</protein>
<dbReference type="Proteomes" id="UP000194977">
    <property type="component" value="Unassembled WGS sequence"/>
</dbReference>
<dbReference type="GO" id="GO:0005524">
    <property type="term" value="F:ATP binding"/>
    <property type="evidence" value="ECO:0007669"/>
    <property type="project" value="UniProtKB-UniRule"/>
</dbReference>
<evidence type="ECO:0000256" key="6">
    <source>
        <dbReference type="ARBA" id="ARBA00022806"/>
    </source>
</evidence>
<dbReference type="GO" id="GO:1990077">
    <property type="term" value="C:primosome complex"/>
    <property type="evidence" value="ECO:0007669"/>
    <property type="project" value="UniProtKB-UniRule"/>
</dbReference>
<feature type="binding site" evidence="12">
    <location>
        <position position="471"/>
    </location>
    <ligand>
        <name>Zn(2+)</name>
        <dbReference type="ChEBI" id="CHEBI:29105"/>
        <label>1</label>
    </ligand>
</feature>
<dbReference type="OrthoDB" id="9759544at2"/>
<feature type="binding site" evidence="12">
    <location>
        <position position="440"/>
    </location>
    <ligand>
        <name>Zn(2+)</name>
        <dbReference type="ChEBI" id="CHEBI:29105"/>
        <label>2</label>
    </ligand>
</feature>
<evidence type="ECO:0000259" key="13">
    <source>
        <dbReference type="PROSITE" id="PS51192"/>
    </source>
</evidence>
<dbReference type="PROSITE" id="PS51192">
    <property type="entry name" value="HELICASE_ATP_BIND_1"/>
    <property type="match status" value="1"/>
</dbReference>
<reference evidence="17 18" key="1">
    <citation type="submission" date="2017-03" db="EMBL/GenBank/DDBJ databases">
        <title>Comparative genomics of honeybee gut symbionts reveal geographically distinct and subgroup specific antibiotic resistance.</title>
        <authorList>
            <person name="Ludvigsen J."/>
            <person name="Porcellato D."/>
            <person name="Labee-Lund T.M."/>
            <person name="Amdam G.V."/>
            <person name="Rudi K."/>
        </authorList>
    </citation>
    <scope>NUCLEOTIDE SEQUENCE [LARGE SCALE GENOMIC DNA]</scope>
    <source>
        <strain evidence="15 18">A-7-12</strain>
        <strain evidence="16 17">A-9-12</strain>
    </source>
</reference>
<dbReference type="InterPro" id="IPR001650">
    <property type="entry name" value="Helicase_C-like"/>
</dbReference>
<dbReference type="Pfam" id="PF00270">
    <property type="entry name" value="DEAD"/>
    <property type="match status" value="1"/>
</dbReference>
<dbReference type="SUPFAM" id="SSF52540">
    <property type="entry name" value="P-loop containing nucleoside triphosphate hydrolases"/>
    <property type="match status" value="2"/>
</dbReference>
<comment type="subunit">
    <text evidence="12">Component of the replication restart primosome.</text>
</comment>
<comment type="catalytic activity">
    <reaction evidence="12">
        <text>Couples ATP hydrolysis with the unwinding of duplex DNA by translocating in the 3'-5' direction.</text>
        <dbReference type="EC" id="5.6.2.4"/>
    </reaction>
</comment>
<evidence type="ECO:0000256" key="12">
    <source>
        <dbReference type="HAMAP-Rule" id="MF_00983"/>
    </source>
</evidence>
<feature type="domain" description="Helicase ATP-binding" evidence="13">
    <location>
        <begin position="203"/>
        <end position="369"/>
    </location>
</feature>
<dbReference type="Pfam" id="PF00271">
    <property type="entry name" value="Helicase_C"/>
    <property type="match status" value="1"/>
</dbReference>
<keyword evidence="8 12" id="KW-0067">ATP-binding</keyword>
<keyword evidence="9 12" id="KW-0238">DNA-binding</keyword>
<dbReference type="Pfam" id="PF17764">
    <property type="entry name" value="PriA_3primeBD"/>
    <property type="match status" value="1"/>
</dbReference>
<dbReference type="AlphaFoldDB" id="A0A242NI03"/>
<keyword evidence="3 12" id="KW-0479">Metal-binding</keyword>
<dbReference type="Gene3D" id="3.40.50.300">
    <property type="entry name" value="P-loop containing nucleotide triphosphate hydrolases"/>
    <property type="match status" value="2"/>
</dbReference>
<keyword evidence="6 12" id="KW-0347">Helicase</keyword>
<evidence type="ECO:0000256" key="11">
    <source>
        <dbReference type="ARBA" id="ARBA00048988"/>
    </source>
</evidence>
<dbReference type="FunFam" id="3.40.1440.60:FF:000001">
    <property type="entry name" value="Primosomal protein N"/>
    <property type="match status" value="1"/>
</dbReference>
<evidence type="ECO:0000313" key="15">
    <source>
        <dbReference type="EMBL" id="OTP99477.1"/>
    </source>
</evidence>
<feature type="binding site" evidence="12">
    <location>
        <position position="431"/>
    </location>
    <ligand>
        <name>Zn(2+)</name>
        <dbReference type="ChEBI" id="CHEBI:29105"/>
        <label>1</label>
    </ligand>
</feature>
<comment type="caution">
    <text evidence="15">The sequence shown here is derived from an EMBL/GenBank/DDBJ whole genome shotgun (WGS) entry which is preliminary data.</text>
</comment>
<evidence type="ECO:0000256" key="3">
    <source>
        <dbReference type="ARBA" id="ARBA00022723"/>
    </source>
</evidence>
<dbReference type="Proteomes" id="UP000194800">
    <property type="component" value="Unassembled WGS sequence"/>
</dbReference>
<dbReference type="InterPro" id="IPR040498">
    <property type="entry name" value="PriA_CRR"/>
</dbReference>
<dbReference type="Gene3D" id="3.40.1440.60">
    <property type="entry name" value="PriA, 3(prime) DNA-binding domain"/>
    <property type="match status" value="1"/>
</dbReference>
<evidence type="ECO:0000256" key="1">
    <source>
        <dbReference type="ARBA" id="ARBA00022515"/>
    </source>
</evidence>
<dbReference type="GO" id="GO:0016787">
    <property type="term" value="F:hydrolase activity"/>
    <property type="evidence" value="ECO:0007669"/>
    <property type="project" value="UniProtKB-KW"/>
</dbReference>
<dbReference type="NCBIfam" id="TIGR00595">
    <property type="entry name" value="priA"/>
    <property type="match status" value="1"/>
</dbReference>
<feature type="domain" description="Helicase C-terminal" evidence="14">
    <location>
        <begin position="452"/>
        <end position="622"/>
    </location>
</feature>
<comment type="function">
    <text evidence="12">Initiates the restart of stalled replication forks, which reloads the replicative helicase on sites other than the origin of replication. Recognizes and binds to abandoned replication forks and remodels them to uncover a helicase loading site. Promotes assembly of the primosome at these replication forks.</text>
</comment>
<feature type="binding site" evidence="12">
    <location>
        <position position="455"/>
    </location>
    <ligand>
        <name>Zn(2+)</name>
        <dbReference type="ChEBI" id="CHEBI:29105"/>
        <label>2</label>
    </ligand>
</feature>
<keyword evidence="10 12" id="KW-0413">Isomerase</keyword>
<dbReference type="InterPro" id="IPR042115">
    <property type="entry name" value="PriA_3primeBD_sf"/>
</dbReference>
<evidence type="ECO:0000256" key="7">
    <source>
        <dbReference type="ARBA" id="ARBA00022833"/>
    </source>
</evidence>
<evidence type="ECO:0000259" key="14">
    <source>
        <dbReference type="PROSITE" id="PS51194"/>
    </source>
</evidence>
<gene>
    <name evidence="12" type="primary">priA</name>
    <name evidence="16" type="ORF">B6C91_02310</name>
    <name evidence="15" type="ORF">B6D08_07285</name>
</gene>
<dbReference type="GO" id="GO:0043138">
    <property type="term" value="F:3'-5' DNA helicase activity"/>
    <property type="evidence" value="ECO:0007669"/>
    <property type="project" value="UniProtKB-EC"/>
</dbReference>
<dbReference type="NCBIfam" id="NF004065">
    <property type="entry name" value="PRK05580.1-1"/>
    <property type="match status" value="1"/>
</dbReference>
<proteinExistence type="inferred from homology"/>
<accession>A0A242NI03</accession>
<dbReference type="Pfam" id="PF18074">
    <property type="entry name" value="PriA_C"/>
    <property type="match status" value="1"/>
</dbReference>
<dbReference type="InterPro" id="IPR041222">
    <property type="entry name" value="PriA_3primeBD"/>
</dbReference>
<feature type="binding site" evidence="12">
    <location>
        <position position="437"/>
    </location>
    <ligand>
        <name>Zn(2+)</name>
        <dbReference type="ChEBI" id="CHEBI:29105"/>
        <label>2</label>
    </ligand>
</feature>
<dbReference type="InterPro" id="IPR011545">
    <property type="entry name" value="DEAD/DEAH_box_helicase_dom"/>
</dbReference>
<evidence type="ECO:0000313" key="17">
    <source>
        <dbReference type="Proteomes" id="UP000194800"/>
    </source>
</evidence>
<evidence type="ECO:0000313" key="18">
    <source>
        <dbReference type="Proteomes" id="UP000194977"/>
    </source>
</evidence>
<dbReference type="SMART" id="SM00490">
    <property type="entry name" value="HELICc"/>
    <property type="match status" value="1"/>
</dbReference>
<name>A0A242NI03_9GAMM</name>
<dbReference type="EC" id="5.6.2.4" evidence="12"/>
<dbReference type="InterPro" id="IPR027417">
    <property type="entry name" value="P-loop_NTPase"/>
</dbReference>
<evidence type="ECO:0000256" key="2">
    <source>
        <dbReference type="ARBA" id="ARBA00022705"/>
    </source>
</evidence>
<sequence>MLIAHVALPVPLYQLYDYNLTKPAQIGMRVKVPFGKRNAIGIIVSIDHQTNIDVKSLKNITTIIDSEPLFTPDIWQLLNWAASYYHYPIGEVLFHAMPVLLRQGREANKTQITHWQLTELGVNIELTALSRAPKQKLLLSSFRNNTVDSINVSTTIYNELEKKQLITRVNCQADNIMWQTNFSANPNLIKLNQEQSYAIDNVNKQSHNFAVFLLEGVTGSGKTEVYLNIISNVLATGKQALVLVPEISLTPQTIKRFKERFSAPIDILHSRLTNQQRLAVWLRSKNGENAIVVGTRSSLFTPFKNLGMIIVDEEHDSSYKQQEGWRYNARDLAIIRAKLKNIPILLGSATPSLETLNNVKNHRYQLLQLTKRAGHAKPVKQSILDIRGLTLVAGLSQPLIEQIKIHLHNNNQVMLFLNRRGYSPLLICHDCGWIAECPRCDRPYTFHNQSQKLSCHYCDTPRAIPTQCPKCGSTHLVPIGFGTEQLEKQLELLFPNTKISRIDRDTVAKKGALDGYLQSIQQGGAHILVGTQILAKGHHFPDITLVGIVDVDGALFSSDFRATEQFAQIYTQVSGRAGRETKTGEVILQTYHPEHPLLNVLLNKGYQEFAKQTLKERQQTLLPPFSYQALIRAADRNNHHAQKFLQLIHDRLKEYGDNSLWQLGPMPANQPKKAGYYRWQLLLQHTNRQLLQLILDKLVIDIEKWNETSKVRWSIDIDPMNN</sequence>